<organism evidence="1 2">
    <name type="scientific">Candidatus Scalindua rubra</name>
    <dbReference type="NCBI Taxonomy" id="1872076"/>
    <lineage>
        <taxon>Bacteria</taxon>
        <taxon>Pseudomonadati</taxon>
        <taxon>Planctomycetota</taxon>
        <taxon>Candidatus Brocadiia</taxon>
        <taxon>Candidatus Brocadiales</taxon>
        <taxon>Candidatus Scalinduaceae</taxon>
        <taxon>Candidatus Scalindua</taxon>
    </lineage>
</organism>
<evidence type="ECO:0000313" key="1">
    <source>
        <dbReference type="EMBL" id="ODS29910.1"/>
    </source>
</evidence>
<dbReference type="InterPro" id="IPR011989">
    <property type="entry name" value="ARM-like"/>
</dbReference>
<sequence>MDKQNNENIKRHENFSKKIVNEMKIYESSLKERISLSIKILNEENNENARCIAAKALGEIGDDETINSLIPTLNNESSPIVRSAILQALSSNMDDENVFAAIINARDNDKSPIVIETAKNIISEYNKFLKLFENVENINQEKAITQKNGDLANMKLAASEEQINLLDKSILTEDIYSYFGRFEVDGISYKNFYDEEGKVYLFCSKGMKSTHIRLDGKLFELKAVTEDNTICEILNYTLADMEDFLIDYKENPDAHNICFELN</sequence>
<dbReference type="InterPro" id="IPR016024">
    <property type="entry name" value="ARM-type_fold"/>
</dbReference>
<dbReference type="AlphaFoldDB" id="A0A1E3X2P4"/>
<name>A0A1E3X2P4_9BACT</name>
<dbReference type="EMBL" id="MAYW01000334">
    <property type="protein sequence ID" value="ODS29910.1"/>
    <property type="molecule type" value="Genomic_DNA"/>
</dbReference>
<reference evidence="1 2" key="1">
    <citation type="submission" date="2016-07" db="EMBL/GenBank/DDBJ databases">
        <title>Draft genome of Scalindua rubra, obtained from a brine-seawater interface in the Red Sea, sheds light on salt adaptation in anammox bacteria.</title>
        <authorList>
            <person name="Speth D.R."/>
            <person name="Lagkouvardos I."/>
            <person name="Wang Y."/>
            <person name="Qian P.-Y."/>
            <person name="Dutilh B.E."/>
            <person name="Jetten M.S."/>
        </authorList>
    </citation>
    <scope>NUCLEOTIDE SEQUENCE [LARGE SCALE GENOMIC DNA]</scope>
    <source>
        <strain evidence="1">BSI-1</strain>
    </source>
</reference>
<dbReference type="Pfam" id="PF13646">
    <property type="entry name" value="HEAT_2"/>
    <property type="match status" value="1"/>
</dbReference>
<accession>A0A1E3X2P4</accession>
<evidence type="ECO:0008006" key="3">
    <source>
        <dbReference type="Google" id="ProtNLM"/>
    </source>
</evidence>
<dbReference type="Proteomes" id="UP000094056">
    <property type="component" value="Unassembled WGS sequence"/>
</dbReference>
<dbReference type="Gene3D" id="1.25.10.10">
    <property type="entry name" value="Leucine-rich Repeat Variant"/>
    <property type="match status" value="1"/>
</dbReference>
<dbReference type="SUPFAM" id="SSF48371">
    <property type="entry name" value="ARM repeat"/>
    <property type="match status" value="1"/>
</dbReference>
<proteinExistence type="predicted"/>
<protein>
    <recommendedName>
        <fullName evidence="3">HEAT repeat protein</fullName>
    </recommendedName>
</protein>
<evidence type="ECO:0000313" key="2">
    <source>
        <dbReference type="Proteomes" id="UP000094056"/>
    </source>
</evidence>
<comment type="caution">
    <text evidence="1">The sequence shown here is derived from an EMBL/GenBank/DDBJ whole genome shotgun (WGS) entry which is preliminary data.</text>
</comment>
<gene>
    <name evidence="1" type="ORF">SCARUB_04985</name>
</gene>